<dbReference type="Gene3D" id="1.10.3720.10">
    <property type="entry name" value="MetI-like"/>
    <property type="match status" value="1"/>
</dbReference>
<evidence type="ECO:0000313" key="11">
    <source>
        <dbReference type="EMBL" id="SNS66827.1"/>
    </source>
</evidence>
<feature type="domain" description="ABC transmembrane type-1" evidence="10">
    <location>
        <begin position="99"/>
        <end position="286"/>
    </location>
</feature>
<feature type="transmembrane region" description="Helical" evidence="8">
    <location>
        <begin position="270"/>
        <end position="289"/>
    </location>
</feature>
<dbReference type="CDD" id="cd06261">
    <property type="entry name" value="TM_PBP2"/>
    <property type="match status" value="1"/>
</dbReference>
<dbReference type="GO" id="GO:0055085">
    <property type="term" value="P:transmembrane transport"/>
    <property type="evidence" value="ECO:0007669"/>
    <property type="project" value="InterPro"/>
</dbReference>
<protein>
    <submittedName>
        <fullName evidence="11">Spermidine/putrescine transport system permease protein</fullName>
    </submittedName>
</protein>
<sequence>MTSTSETGAVGTVPPPRASGTTSGARSGPPVTRKRSGRFGDGLLKGYVWLILAWLFLPIVVMIVFGFNDTQSKSNVTWQGFTLKWWGRLGDYPDLTVAVFNSLKIAVISVVITTVIGTFMGLALGRYRFRGQGATNLVLFAAIASPELVMGASLLSLFVSSGVQTGFVTVIIAHVLFSLSFVAITVRARVVGLDPSIEEAARDLGASTWVTFWRVTFPMILPGVVSGALLAFALSIDDFVITQFTSGSVQTFPLWIWGATRIGVPPQVNIIGTLIFAVGVVIAVVNTVTSRRRT</sequence>
<dbReference type="GO" id="GO:0005886">
    <property type="term" value="C:plasma membrane"/>
    <property type="evidence" value="ECO:0007669"/>
    <property type="project" value="UniProtKB-SubCell"/>
</dbReference>
<dbReference type="InterPro" id="IPR051789">
    <property type="entry name" value="Bact_Polyamine_Transport"/>
</dbReference>
<dbReference type="OrthoDB" id="9810794at2"/>
<feature type="transmembrane region" description="Helical" evidence="8">
    <location>
        <begin position="137"/>
        <end position="159"/>
    </location>
</feature>
<evidence type="ECO:0000313" key="12">
    <source>
        <dbReference type="Proteomes" id="UP000198282"/>
    </source>
</evidence>
<comment type="similarity">
    <text evidence="2">Belongs to the binding-protein-dependent transport system permease family. CysTW subfamily.</text>
</comment>
<dbReference type="Pfam" id="PF00528">
    <property type="entry name" value="BPD_transp_1"/>
    <property type="match status" value="1"/>
</dbReference>
<evidence type="ECO:0000256" key="8">
    <source>
        <dbReference type="RuleBase" id="RU363032"/>
    </source>
</evidence>
<evidence type="ECO:0000256" key="5">
    <source>
        <dbReference type="ARBA" id="ARBA00022692"/>
    </source>
</evidence>
<name>A0A239GCD0_9ACTN</name>
<evidence type="ECO:0000259" key="10">
    <source>
        <dbReference type="PROSITE" id="PS50928"/>
    </source>
</evidence>
<dbReference type="AlphaFoldDB" id="A0A239GCD0"/>
<evidence type="ECO:0000256" key="4">
    <source>
        <dbReference type="ARBA" id="ARBA00022475"/>
    </source>
</evidence>
<dbReference type="EMBL" id="FZOD01000013">
    <property type="protein sequence ID" value="SNS66827.1"/>
    <property type="molecule type" value="Genomic_DNA"/>
</dbReference>
<dbReference type="SUPFAM" id="SSF161098">
    <property type="entry name" value="MetI-like"/>
    <property type="match status" value="1"/>
</dbReference>
<dbReference type="Proteomes" id="UP000198282">
    <property type="component" value="Unassembled WGS sequence"/>
</dbReference>
<gene>
    <name evidence="11" type="ORF">SAMN05216276_1013133</name>
</gene>
<dbReference type="PANTHER" id="PTHR43848:SF2">
    <property type="entry name" value="PUTRESCINE TRANSPORT SYSTEM PERMEASE PROTEIN POTI"/>
    <property type="match status" value="1"/>
</dbReference>
<feature type="region of interest" description="Disordered" evidence="9">
    <location>
        <begin position="1"/>
        <end position="33"/>
    </location>
</feature>
<keyword evidence="5 8" id="KW-0812">Transmembrane</keyword>
<evidence type="ECO:0000256" key="3">
    <source>
        <dbReference type="ARBA" id="ARBA00022448"/>
    </source>
</evidence>
<keyword evidence="4" id="KW-1003">Cell membrane</keyword>
<evidence type="ECO:0000256" key="1">
    <source>
        <dbReference type="ARBA" id="ARBA00004651"/>
    </source>
</evidence>
<accession>A0A239GCD0</accession>
<feature type="transmembrane region" description="Helical" evidence="8">
    <location>
        <begin position="43"/>
        <end position="67"/>
    </location>
</feature>
<feature type="transmembrane region" description="Helical" evidence="8">
    <location>
        <begin position="105"/>
        <end position="125"/>
    </location>
</feature>
<organism evidence="11 12">
    <name type="scientific">Streptosporangium subroseum</name>
    <dbReference type="NCBI Taxonomy" id="106412"/>
    <lineage>
        <taxon>Bacteria</taxon>
        <taxon>Bacillati</taxon>
        <taxon>Actinomycetota</taxon>
        <taxon>Actinomycetes</taxon>
        <taxon>Streptosporangiales</taxon>
        <taxon>Streptosporangiaceae</taxon>
        <taxon>Streptosporangium</taxon>
    </lineage>
</organism>
<feature type="transmembrane region" description="Helical" evidence="8">
    <location>
        <begin position="212"/>
        <end position="236"/>
    </location>
</feature>
<evidence type="ECO:0000256" key="2">
    <source>
        <dbReference type="ARBA" id="ARBA00007069"/>
    </source>
</evidence>
<dbReference type="RefSeq" id="WP_089208072.1">
    <property type="nucleotide sequence ID" value="NZ_FZOD01000013.1"/>
</dbReference>
<feature type="transmembrane region" description="Helical" evidence="8">
    <location>
        <begin position="165"/>
        <end position="186"/>
    </location>
</feature>
<keyword evidence="7 8" id="KW-0472">Membrane</keyword>
<evidence type="ECO:0000256" key="7">
    <source>
        <dbReference type="ARBA" id="ARBA00023136"/>
    </source>
</evidence>
<reference evidence="11 12" key="1">
    <citation type="submission" date="2017-06" db="EMBL/GenBank/DDBJ databases">
        <authorList>
            <person name="Kim H.J."/>
            <person name="Triplett B.A."/>
        </authorList>
    </citation>
    <scope>NUCLEOTIDE SEQUENCE [LARGE SCALE GENOMIC DNA]</scope>
    <source>
        <strain evidence="11 12">CGMCC 4.2132</strain>
    </source>
</reference>
<keyword evidence="6 8" id="KW-1133">Transmembrane helix</keyword>
<dbReference type="InterPro" id="IPR035906">
    <property type="entry name" value="MetI-like_sf"/>
</dbReference>
<evidence type="ECO:0000256" key="9">
    <source>
        <dbReference type="SAM" id="MobiDB-lite"/>
    </source>
</evidence>
<comment type="subcellular location">
    <subcellularLocation>
        <location evidence="1 8">Cell membrane</location>
        <topology evidence="1 8">Multi-pass membrane protein</topology>
    </subcellularLocation>
</comment>
<dbReference type="InterPro" id="IPR000515">
    <property type="entry name" value="MetI-like"/>
</dbReference>
<dbReference type="PROSITE" id="PS50928">
    <property type="entry name" value="ABC_TM1"/>
    <property type="match status" value="1"/>
</dbReference>
<keyword evidence="12" id="KW-1185">Reference proteome</keyword>
<dbReference type="PANTHER" id="PTHR43848">
    <property type="entry name" value="PUTRESCINE TRANSPORT SYSTEM PERMEASE PROTEIN POTI"/>
    <property type="match status" value="1"/>
</dbReference>
<proteinExistence type="inferred from homology"/>
<keyword evidence="3 8" id="KW-0813">Transport</keyword>
<evidence type="ECO:0000256" key="6">
    <source>
        <dbReference type="ARBA" id="ARBA00022989"/>
    </source>
</evidence>